<dbReference type="EMBL" id="CAEZXR010000191">
    <property type="protein sequence ID" value="CAB4714040.1"/>
    <property type="molecule type" value="Genomic_DNA"/>
</dbReference>
<dbReference type="PIRSF" id="PIRSF005355">
    <property type="entry name" value="UBIAD1"/>
    <property type="match status" value="1"/>
</dbReference>
<feature type="transmembrane region" description="Helical" evidence="9">
    <location>
        <begin position="268"/>
        <end position="290"/>
    </location>
</feature>
<dbReference type="InterPro" id="IPR004657">
    <property type="entry name" value="MenA"/>
</dbReference>
<reference evidence="10" key="1">
    <citation type="submission" date="2020-05" db="EMBL/GenBank/DDBJ databases">
        <authorList>
            <person name="Chiriac C."/>
            <person name="Salcher M."/>
            <person name="Ghai R."/>
            <person name="Kavagutti S V."/>
        </authorList>
    </citation>
    <scope>NUCLEOTIDE SEQUENCE</scope>
</reference>
<dbReference type="UniPathway" id="UPA00079"/>
<dbReference type="GO" id="GO:0046428">
    <property type="term" value="F:1,4-dihydroxy-2-naphthoate polyprenyltransferase activity"/>
    <property type="evidence" value="ECO:0007669"/>
    <property type="project" value="InterPro"/>
</dbReference>
<evidence type="ECO:0000256" key="3">
    <source>
        <dbReference type="ARBA" id="ARBA00022428"/>
    </source>
</evidence>
<evidence type="ECO:0000256" key="9">
    <source>
        <dbReference type="SAM" id="Phobius"/>
    </source>
</evidence>
<keyword evidence="3" id="KW-0474">Menaquinone biosynthesis</keyword>
<dbReference type="CDD" id="cd13962">
    <property type="entry name" value="PT_UbiA_UBIAD1"/>
    <property type="match status" value="1"/>
</dbReference>
<keyword evidence="6 9" id="KW-0812">Transmembrane</keyword>
<dbReference type="PANTHER" id="PTHR13929:SF0">
    <property type="entry name" value="UBIA PRENYLTRANSFERASE DOMAIN-CONTAINING PROTEIN 1"/>
    <property type="match status" value="1"/>
</dbReference>
<proteinExistence type="inferred from homology"/>
<comment type="subcellular location">
    <subcellularLocation>
        <location evidence="1">Membrane</location>
        <topology evidence="1">Multi-pass membrane protein</topology>
    </subcellularLocation>
</comment>
<dbReference type="InterPro" id="IPR044878">
    <property type="entry name" value="UbiA_sf"/>
</dbReference>
<dbReference type="PANTHER" id="PTHR13929">
    <property type="entry name" value="1,4-DIHYDROXY-2-NAPHTHOATE OCTAPRENYLTRANSFERASE"/>
    <property type="match status" value="1"/>
</dbReference>
<name>A0A6J6QQJ2_9ZZZZ</name>
<dbReference type="HAMAP" id="MF_01937">
    <property type="entry name" value="MenA_1"/>
    <property type="match status" value="1"/>
</dbReference>
<protein>
    <submittedName>
        <fullName evidence="10">Unannotated protein</fullName>
    </submittedName>
</protein>
<comment type="pathway">
    <text evidence="2">Quinol/quinone metabolism; menaquinone biosynthesis.</text>
</comment>
<evidence type="ECO:0000313" key="10">
    <source>
        <dbReference type="EMBL" id="CAB4714040.1"/>
    </source>
</evidence>
<evidence type="ECO:0000256" key="6">
    <source>
        <dbReference type="ARBA" id="ARBA00022692"/>
    </source>
</evidence>
<keyword evidence="7 9" id="KW-1133">Transmembrane helix</keyword>
<dbReference type="InterPro" id="IPR026046">
    <property type="entry name" value="UBIAD1"/>
</dbReference>
<feature type="transmembrane region" description="Helical" evidence="9">
    <location>
        <begin position="136"/>
        <end position="156"/>
    </location>
</feature>
<gene>
    <name evidence="10" type="ORF">UFOPK2579_01603</name>
</gene>
<feature type="transmembrane region" description="Helical" evidence="9">
    <location>
        <begin position="215"/>
        <end position="248"/>
    </location>
</feature>
<keyword evidence="8 9" id="KW-0472">Membrane</keyword>
<feature type="transmembrane region" description="Helical" evidence="9">
    <location>
        <begin position="112"/>
        <end position="129"/>
    </location>
</feature>
<evidence type="ECO:0000256" key="2">
    <source>
        <dbReference type="ARBA" id="ARBA00004863"/>
    </source>
</evidence>
<keyword evidence="4" id="KW-1003">Cell membrane</keyword>
<evidence type="ECO:0000256" key="7">
    <source>
        <dbReference type="ARBA" id="ARBA00022989"/>
    </source>
</evidence>
<accession>A0A6J6QQJ2</accession>
<dbReference type="NCBIfam" id="NF004751">
    <property type="entry name" value="PRK06080.1-3"/>
    <property type="match status" value="1"/>
</dbReference>
<evidence type="ECO:0000256" key="8">
    <source>
        <dbReference type="ARBA" id="ARBA00023136"/>
    </source>
</evidence>
<organism evidence="10">
    <name type="scientific">freshwater metagenome</name>
    <dbReference type="NCBI Taxonomy" id="449393"/>
    <lineage>
        <taxon>unclassified sequences</taxon>
        <taxon>metagenomes</taxon>
        <taxon>ecological metagenomes</taxon>
    </lineage>
</organism>
<sequence length="291" mass="29428">MATPADWLAGARPRTLPAAVSPVLAGTGVAAYVADAVWWKAALALVVSLALQVGVNYANDYSDGIRGTDDVRVGPMRLVGSGAATASAVKRAAFLAFGVAGVAGLVLAATTAWWLLVVGAVSVLAAWFYTGGSRPYGYLGLGEVMVFVFFGLVAVVGTTYVQTETWEWAALYAADGIGALACAILVVNNLRDIPTDTVAGKRTLAVKLGDRGTRLLYAALVVVAAVAVVALAAVTTWTALVALLFLVVAGPGVRTVLSGATGPGLIPVLQSTGLAELTWAAAAAAALLACA</sequence>
<dbReference type="InterPro" id="IPR000537">
    <property type="entry name" value="UbiA_prenyltransferase"/>
</dbReference>
<evidence type="ECO:0000256" key="1">
    <source>
        <dbReference type="ARBA" id="ARBA00004141"/>
    </source>
</evidence>
<feature type="transmembrane region" description="Helical" evidence="9">
    <location>
        <begin position="78"/>
        <end position="106"/>
    </location>
</feature>
<keyword evidence="5" id="KW-0808">Transferase</keyword>
<dbReference type="GO" id="GO:0042371">
    <property type="term" value="P:vitamin K biosynthetic process"/>
    <property type="evidence" value="ECO:0007669"/>
    <property type="project" value="TreeGrafter"/>
</dbReference>
<dbReference type="Pfam" id="PF01040">
    <property type="entry name" value="UbiA"/>
    <property type="match status" value="1"/>
</dbReference>
<evidence type="ECO:0000256" key="5">
    <source>
        <dbReference type="ARBA" id="ARBA00022679"/>
    </source>
</evidence>
<dbReference type="GO" id="GO:0009234">
    <property type="term" value="P:menaquinone biosynthetic process"/>
    <property type="evidence" value="ECO:0007669"/>
    <property type="project" value="UniProtKB-UniPathway"/>
</dbReference>
<evidence type="ECO:0000256" key="4">
    <source>
        <dbReference type="ARBA" id="ARBA00022475"/>
    </source>
</evidence>
<dbReference type="AlphaFoldDB" id="A0A6J6QQJ2"/>
<feature type="transmembrane region" description="Helical" evidence="9">
    <location>
        <begin position="168"/>
        <end position="187"/>
    </location>
</feature>
<feature type="transmembrane region" description="Helical" evidence="9">
    <location>
        <begin position="37"/>
        <end position="58"/>
    </location>
</feature>
<dbReference type="Gene3D" id="1.10.357.140">
    <property type="entry name" value="UbiA prenyltransferase"/>
    <property type="match status" value="1"/>
</dbReference>
<dbReference type="GO" id="GO:0016020">
    <property type="term" value="C:membrane"/>
    <property type="evidence" value="ECO:0007669"/>
    <property type="project" value="UniProtKB-SubCell"/>
</dbReference>
<dbReference type="NCBIfam" id="TIGR00751">
    <property type="entry name" value="menA"/>
    <property type="match status" value="1"/>
</dbReference>